<proteinExistence type="predicted"/>
<dbReference type="Proteomes" id="UP000290092">
    <property type="component" value="Unassembled WGS sequence"/>
</dbReference>
<evidence type="ECO:0000313" key="1">
    <source>
        <dbReference type="EMBL" id="RXK13008.1"/>
    </source>
</evidence>
<protein>
    <submittedName>
        <fullName evidence="1">Uncharacterized protein</fullName>
    </submittedName>
</protein>
<dbReference type="EMBL" id="NXID01000065">
    <property type="protein sequence ID" value="RXK13008.1"/>
    <property type="molecule type" value="Genomic_DNA"/>
</dbReference>
<feature type="non-terminal residue" evidence="1">
    <location>
        <position position="128"/>
    </location>
</feature>
<dbReference type="InterPro" id="IPR010982">
    <property type="entry name" value="Lambda_DNA-bd_dom_sf"/>
</dbReference>
<reference evidence="1 2" key="1">
    <citation type="submission" date="2017-09" db="EMBL/GenBank/DDBJ databases">
        <title>Genomics of the genus Arcobacter.</title>
        <authorList>
            <person name="Perez-Cataluna A."/>
            <person name="Figueras M.J."/>
            <person name="Salas-Masso N."/>
        </authorList>
    </citation>
    <scope>NUCLEOTIDE SEQUENCE [LARGE SCALE GENOMIC DNA]</scope>
    <source>
        <strain evidence="1 2">CECT 7386</strain>
    </source>
</reference>
<gene>
    <name evidence="1" type="ORF">CP985_13520</name>
</gene>
<name>A0AAX2AEC7_9BACT</name>
<dbReference type="Gene3D" id="1.10.260.40">
    <property type="entry name" value="lambda repressor-like DNA-binding domains"/>
    <property type="match status" value="1"/>
</dbReference>
<dbReference type="AlphaFoldDB" id="A0AAX2AEC7"/>
<evidence type="ECO:0000313" key="2">
    <source>
        <dbReference type="Proteomes" id="UP000290092"/>
    </source>
</evidence>
<sequence>MKEIAISVSELIEKIKFLKKLRTDKDLATYLEIAPNALNNLKRRNSVGAFLEKLIISTQNKDSNISFDFLLNPATINLFTLDEKYFKAKKISLENSNERELQSILDKFLSEELTLKKIKVKIQRKKNI</sequence>
<dbReference type="RefSeq" id="WP_164968738.1">
    <property type="nucleotide sequence ID" value="NZ_NXID01000065.1"/>
</dbReference>
<accession>A0AAX2AEC7</accession>
<keyword evidence="2" id="KW-1185">Reference proteome</keyword>
<comment type="caution">
    <text evidence="1">The sequence shown here is derived from an EMBL/GenBank/DDBJ whole genome shotgun (WGS) entry which is preliminary data.</text>
</comment>
<organism evidence="1 2">
    <name type="scientific">Malaciobacter mytili LMG 24559</name>
    <dbReference type="NCBI Taxonomy" id="1032238"/>
    <lineage>
        <taxon>Bacteria</taxon>
        <taxon>Pseudomonadati</taxon>
        <taxon>Campylobacterota</taxon>
        <taxon>Epsilonproteobacteria</taxon>
        <taxon>Campylobacterales</taxon>
        <taxon>Arcobacteraceae</taxon>
        <taxon>Malaciobacter</taxon>
    </lineage>
</organism>
<dbReference type="GO" id="GO:0003677">
    <property type="term" value="F:DNA binding"/>
    <property type="evidence" value="ECO:0007669"/>
    <property type="project" value="InterPro"/>
</dbReference>